<reference evidence="3 4" key="1">
    <citation type="submission" date="2017-02" db="EMBL/GenBank/DDBJ databases">
        <title>The new phylogeny of genus Mycobacterium.</title>
        <authorList>
            <person name="Tortoli E."/>
            <person name="Trovato A."/>
            <person name="Cirillo D.M."/>
        </authorList>
    </citation>
    <scope>NUCLEOTIDE SEQUENCE [LARGE SCALE GENOMIC DNA]</scope>
    <source>
        <strain evidence="3 4">DSM 44049</strain>
    </source>
</reference>
<sequence>MKRTDTRPARTRMPRSRGAVTGLLLVILGAWGALIPFVGPNFDFAYTPGQSWTAARGWLEVLPGVATVVGGLLLIASRNRASAMLGGWLAALGGAWFVVGTTVAPLLQLGSVGDPVAVTDRKRAALELAYFTGLGTLIAFLAGAALARTAARLARDVEPVVQPVETSTTEHIESAPTTQQPYAQQPYAQQPYASTASTPAESEMQTTPRGQQRVATDAAPDADEPQPKGGGFFRRHRPATHVGHAP</sequence>
<evidence type="ECO:0000256" key="1">
    <source>
        <dbReference type="SAM" id="MobiDB-lite"/>
    </source>
</evidence>
<feature type="transmembrane region" description="Helical" evidence="2">
    <location>
        <begin position="88"/>
        <end position="108"/>
    </location>
</feature>
<dbReference type="Proteomes" id="UP000192739">
    <property type="component" value="Unassembled WGS sequence"/>
</dbReference>
<dbReference type="AlphaFoldDB" id="A0A1E3S5J7"/>
<keyword evidence="4" id="KW-1185">Reference proteome</keyword>
<evidence type="ECO:0000256" key="2">
    <source>
        <dbReference type="SAM" id="Phobius"/>
    </source>
</evidence>
<dbReference type="OrthoDB" id="3208582at2"/>
<keyword evidence="2" id="KW-0472">Membrane</keyword>
<evidence type="ECO:0000313" key="4">
    <source>
        <dbReference type="Proteomes" id="UP000192739"/>
    </source>
</evidence>
<comment type="caution">
    <text evidence="3">The sequence shown here is derived from an EMBL/GenBank/DDBJ whole genome shotgun (WGS) entry which is preliminary data.</text>
</comment>
<protein>
    <recommendedName>
        <fullName evidence="5">Secreted protein</fullName>
    </recommendedName>
</protein>
<dbReference type="STRING" id="28445.BHQ20_26760"/>
<evidence type="ECO:0000313" key="3">
    <source>
        <dbReference type="EMBL" id="ORA96467.1"/>
    </source>
</evidence>
<keyword evidence="2" id="KW-0812">Transmembrane</keyword>
<feature type="compositionally biased region" description="Low complexity" evidence="1">
    <location>
        <begin position="174"/>
        <end position="196"/>
    </location>
</feature>
<gene>
    <name evidence="3" type="ORF">BST27_25445</name>
</gene>
<dbReference type="EMBL" id="MVHT01000097">
    <property type="protein sequence ID" value="ORA96467.1"/>
    <property type="molecule type" value="Genomic_DNA"/>
</dbReference>
<dbReference type="RefSeq" id="WP_069422180.1">
    <property type="nucleotide sequence ID" value="NZ_CBCRZH010000103.1"/>
</dbReference>
<proteinExistence type="predicted"/>
<keyword evidence="2" id="KW-1133">Transmembrane helix</keyword>
<feature type="transmembrane region" description="Helical" evidence="2">
    <location>
        <begin position="20"/>
        <end position="38"/>
    </location>
</feature>
<feature type="compositionally biased region" description="Polar residues" evidence="1">
    <location>
        <begin position="197"/>
        <end position="214"/>
    </location>
</feature>
<organism evidence="3 4">
    <name type="scientific">Mycobacterium intermedium</name>
    <dbReference type="NCBI Taxonomy" id="28445"/>
    <lineage>
        <taxon>Bacteria</taxon>
        <taxon>Bacillati</taxon>
        <taxon>Actinomycetota</taxon>
        <taxon>Actinomycetes</taxon>
        <taxon>Mycobacteriales</taxon>
        <taxon>Mycobacteriaceae</taxon>
        <taxon>Mycobacterium</taxon>
        <taxon>Mycobacterium simiae complex</taxon>
    </lineage>
</organism>
<feature type="transmembrane region" description="Helical" evidence="2">
    <location>
        <begin position="58"/>
        <end position="76"/>
    </location>
</feature>
<evidence type="ECO:0008006" key="5">
    <source>
        <dbReference type="Google" id="ProtNLM"/>
    </source>
</evidence>
<feature type="transmembrane region" description="Helical" evidence="2">
    <location>
        <begin position="128"/>
        <end position="147"/>
    </location>
</feature>
<accession>A0A1E3S5J7</accession>
<feature type="region of interest" description="Disordered" evidence="1">
    <location>
        <begin position="164"/>
        <end position="246"/>
    </location>
</feature>
<name>A0A1E3S5J7_MYCIE</name>